<protein>
    <submittedName>
        <fullName evidence="1">Uncharacterized protein</fullName>
    </submittedName>
</protein>
<dbReference type="Proteomes" id="UP000054843">
    <property type="component" value="Unassembled WGS sequence"/>
</dbReference>
<proteinExistence type="predicted"/>
<name>A0A0V1MCR4_9BILA</name>
<organism evidence="1 2">
    <name type="scientific">Trichinella papuae</name>
    <dbReference type="NCBI Taxonomy" id="268474"/>
    <lineage>
        <taxon>Eukaryota</taxon>
        <taxon>Metazoa</taxon>
        <taxon>Ecdysozoa</taxon>
        <taxon>Nematoda</taxon>
        <taxon>Enoplea</taxon>
        <taxon>Dorylaimia</taxon>
        <taxon>Trichinellida</taxon>
        <taxon>Trichinellidae</taxon>
        <taxon>Trichinella</taxon>
    </lineage>
</organism>
<gene>
    <name evidence="1" type="ORF">T10_13253</name>
</gene>
<evidence type="ECO:0000313" key="1">
    <source>
        <dbReference type="EMBL" id="KRZ69649.1"/>
    </source>
</evidence>
<keyword evidence="2" id="KW-1185">Reference proteome</keyword>
<comment type="caution">
    <text evidence="1">The sequence shown here is derived from an EMBL/GenBank/DDBJ whole genome shotgun (WGS) entry which is preliminary data.</text>
</comment>
<evidence type="ECO:0000313" key="2">
    <source>
        <dbReference type="Proteomes" id="UP000054843"/>
    </source>
</evidence>
<dbReference type="OrthoDB" id="5935282at2759"/>
<dbReference type="AlphaFoldDB" id="A0A0V1MCR4"/>
<accession>A0A0V1MCR4</accession>
<dbReference type="EMBL" id="JYDO01000131">
    <property type="protein sequence ID" value="KRZ69649.1"/>
    <property type="molecule type" value="Genomic_DNA"/>
</dbReference>
<sequence>MKFISIDTTRNAPFIGEKCNKNNVKKSLDFVKLLQPIIDFSAARYSAHFDTKIGCLVIFLASKRLLCTS</sequence>
<reference evidence="1 2" key="1">
    <citation type="submission" date="2015-01" db="EMBL/GenBank/DDBJ databases">
        <title>Evolution of Trichinella species and genotypes.</title>
        <authorList>
            <person name="Korhonen P.K."/>
            <person name="Edoardo P."/>
            <person name="Giuseppe L.R."/>
            <person name="Gasser R.B."/>
        </authorList>
    </citation>
    <scope>NUCLEOTIDE SEQUENCE [LARGE SCALE GENOMIC DNA]</scope>
    <source>
        <strain evidence="1">ISS1980</strain>
    </source>
</reference>